<dbReference type="Pfam" id="PF02902">
    <property type="entry name" value="Peptidase_C48"/>
    <property type="match status" value="1"/>
</dbReference>
<protein>
    <recommendedName>
        <fullName evidence="4">Ubiquitin-like protease family profile domain-containing protein</fullName>
    </recommendedName>
</protein>
<evidence type="ECO:0000313" key="6">
    <source>
        <dbReference type="Proteomes" id="UP000297245"/>
    </source>
</evidence>
<reference evidence="5 6" key="1">
    <citation type="journal article" date="2019" name="Nat. Ecol. Evol.">
        <title>Megaphylogeny resolves global patterns of mushroom evolution.</title>
        <authorList>
            <person name="Varga T."/>
            <person name="Krizsan K."/>
            <person name="Foldi C."/>
            <person name="Dima B."/>
            <person name="Sanchez-Garcia M."/>
            <person name="Sanchez-Ramirez S."/>
            <person name="Szollosi G.J."/>
            <person name="Szarkandi J.G."/>
            <person name="Papp V."/>
            <person name="Albert L."/>
            <person name="Andreopoulos W."/>
            <person name="Angelini C."/>
            <person name="Antonin V."/>
            <person name="Barry K.W."/>
            <person name="Bougher N.L."/>
            <person name="Buchanan P."/>
            <person name="Buyck B."/>
            <person name="Bense V."/>
            <person name="Catcheside P."/>
            <person name="Chovatia M."/>
            <person name="Cooper J."/>
            <person name="Damon W."/>
            <person name="Desjardin D."/>
            <person name="Finy P."/>
            <person name="Geml J."/>
            <person name="Haridas S."/>
            <person name="Hughes K."/>
            <person name="Justo A."/>
            <person name="Karasinski D."/>
            <person name="Kautmanova I."/>
            <person name="Kiss B."/>
            <person name="Kocsube S."/>
            <person name="Kotiranta H."/>
            <person name="LaButti K.M."/>
            <person name="Lechner B.E."/>
            <person name="Liimatainen K."/>
            <person name="Lipzen A."/>
            <person name="Lukacs Z."/>
            <person name="Mihaltcheva S."/>
            <person name="Morgado L.N."/>
            <person name="Niskanen T."/>
            <person name="Noordeloos M.E."/>
            <person name="Ohm R.A."/>
            <person name="Ortiz-Santana B."/>
            <person name="Ovrebo C."/>
            <person name="Racz N."/>
            <person name="Riley R."/>
            <person name="Savchenko A."/>
            <person name="Shiryaev A."/>
            <person name="Soop K."/>
            <person name="Spirin V."/>
            <person name="Szebenyi C."/>
            <person name="Tomsovsky M."/>
            <person name="Tulloss R.E."/>
            <person name="Uehling J."/>
            <person name="Grigoriev I.V."/>
            <person name="Vagvolgyi C."/>
            <person name="Papp T."/>
            <person name="Martin F.M."/>
            <person name="Miettinen O."/>
            <person name="Hibbett D.S."/>
            <person name="Nagy L.G."/>
        </authorList>
    </citation>
    <scope>NUCLEOTIDE SEQUENCE [LARGE SCALE GENOMIC DNA]</scope>
    <source>
        <strain evidence="5 6">CBS 962.96</strain>
    </source>
</reference>
<evidence type="ECO:0000259" key="4">
    <source>
        <dbReference type="PROSITE" id="PS50600"/>
    </source>
</evidence>
<feature type="domain" description="Ubiquitin-like protease family profile" evidence="4">
    <location>
        <begin position="91"/>
        <end position="260"/>
    </location>
</feature>
<dbReference type="AlphaFoldDB" id="A0A4S8L8X7"/>
<name>A0A4S8L8X7_DENBC</name>
<keyword evidence="3" id="KW-0378">Hydrolase</keyword>
<dbReference type="SUPFAM" id="SSF54001">
    <property type="entry name" value="Cysteine proteinases"/>
    <property type="match status" value="1"/>
</dbReference>
<evidence type="ECO:0000256" key="1">
    <source>
        <dbReference type="ARBA" id="ARBA00005234"/>
    </source>
</evidence>
<dbReference type="EMBL" id="ML179562">
    <property type="protein sequence ID" value="THU85169.1"/>
    <property type="molecule type" value="Genomic_DNA"/>
</dbReference>
<gene>
    <name evidence="5" type="ORF">K435DRAFT_686053</name>
</gene>
<dbReference type="OrthoDB" id="2979847at2759"/>
<dbReference type="PROSITE" id="PS50600">
    <property type="entry name" value="ULP_PROTEASE"/>
    <property type="match status" value="1"/>
</dbReference>
<proteinExistence type="inferred from homology"/>
<accession>A0A4S8L8X7</accession>
<dbReference type="GO" id="GO:0019783">
    <property type="term" value="F:ubiquitin-like protein peptidase activity"/>
    <property type="evidence" value="ECO:0007669"/>
    <property type="project" value="UniProtKB-ARBA"/>
</dbReference>
<dbReference type="InterPro" id="IPR038765">
    <property type="entry name" value="Papain-like_cys_pep_sf"/>
</dbReference>
<evidence type="ECO:0000256" key="3">
    <source>
        <dbReference type="ARBA" id="ARBA00022801"/>
    </source>
</evidence>
<dbReference type="GO" id="GO:0006508">
    <property type="term" value="P:proteolysis"/>
    <property type="evidence" value="ECO:0007669"/>
    <property type="project" value="UniProtKB-KW"/>
</dbReference>
<dbReference type="GO" id="GO:0008234">
    <property type="term" value="F:cysteine-type peptidase activity"/>
    <property type="evidence" value="ECO:0007669"/>
    <property type="project" value="InterPro"/>
</dbReference>
<dbReference type="InterPro" id="IPR003653">
    <property type="entry name" value="Peptidase_C48_C"/>
</dbReference>
<evidence type="ECO:0000256" key="2">
    <source>
        <dbReference type="ARBA" id="ARBA00022670"/>
    </source>
</evidence>
<keyword evidence="2" id="KW-0645">Protease</keyword>
<sequence length="309" mass="35559">MLKAQPTITSIVIPHDDIDPTETYPLWLVPYWAELIPIHEAQRRWMPAVESLRQRQRLETALAGGSGALIDEVYDTLSSLEWSGIISGFPIQIERHYLSAFFTNEWLSSEHEDLLMDLLRGEVNDNGSAWRVELPNESGMFIPKIKLAYQKKDIYAESITEFRWLHRIASRLVTGTKTLLGTLANVCGNHWVAIVINTEMQTILHGDSLGASIDGELCSVLKWWTYEHFGVNFGVEQMEIARQKDSYSCGLFAWGALEAFFLDDTERLMEDEKMEDCRLKAFLRIMDRHKHQASTHSHMSKSLFLLFYM</sequence>
<organism evidence="5 6">
    <name type="scientific">Dendrothele bispora (strain CBS 962.96)</name>
    <dbReference type="NCBI Taxonomy" id="1314807"/>
    <lineage>
        <taxon>Eukaryota</taxon>
        <taxon>Fungi</taxon>
        <taxon>Dikarya</taxon>
        <taxon>Basidiomycota</taxon>
        <taxon>Agaricomycotina</taxon>
        <taxon>Agaricomycetes</taxon>
        <taxon>Agaricomycetidae</taxon>
        <taxon>Agaricales</taxon>
        <taxon>Agaricales incertae sedis</taxon>
        <taxon>Dendrothele</taxon>
    </lineage>
</organism>
<keyword evidence="6" id="KW-1185">Reference proteome</keyword>
<comment type="similarity">
    <text evidence="1">Belongs to the peptidase C48 family.</text>
</comment>
<evidence type="ECO:0000313" key="5">
    <source>
        <dbReference type="EMBL" id="THU85169.1"/>
    </source>
</evidence>
<dbReference type="Gene3D" id="3.40.395.10">
    <property type="entry name" value="Adenoviral Proteinase, Chain A"/>
    <property type="match status" value="1"/>
</dbReference>
<dbReference type="Proteomes" id="UP000297245">
    <property type="component" value="Unassembled WGS sequence"/>
</dbReference>